<dbReference type="GO" id="GO:0032790">
    <property type="term" value="P:ribosome disassembly"/>
    <property type="evidence" value="ECO:0000318"/>
    <property type="project" value="GO_Central"/>
</dbReference>
<evidence type="ECO:0000256" key="2">
    <source>
        <dbReference type="ARBA" id="ARBA00004496"/>
    </source>
</evidence>
<comment type="subcellular location">
    <subcellularLocation>
        <location evidence="2 6">Cytoplasm</location>
    </subcellularLocation>
</comment>
<comment type="function">
    <text evidence="6">Component of the Pelota-HBS1L complex, a complex that recognizes stalled ribosomes and triggers the No-Go Decay (NGD) pathway. In the Pelota-HBS1L complex, pelo recognizes ribosomes stalled at the 3' end of an mRNA and engages stalled ribosomes by destabilizing mRNA in the mRNA channel.</text>
</comment>
<dbReference type="InterPro" id="IPR005140">
    <property type="entry name" value="eRF1_Pelota-like_N"/>
</dbReference>
<dbReference type="InterPro" id="IPR004405">
    <property type="entry name" value="TF_pelota"/>
</dbReference>
<dbReference type="OMA" id="VSFRKHI"/>
<dbReference type="GO" id="GO:0070966">
    <property type="term" value="P:nuclear-transcribed mRNA catabolic process, no-go decay"/>
    <property type="evidence" value="ECO:0000318"/>
    <property type="project" value="GO_Central"/>
</dbReference>
<dbReference type="SMART" id="SM01194">
    <property type="entry name" value="eRF1_1"/>
    <property type="match status" value="1"/>
</dbReference>
<keyword evidence="5 6" id="KW-0479">Metal-binding</keyword>
<evidence type="ECO:0000256" key="1">
    <source>
        <dbReference type="ARBA" id="ARBA00001968"/>
    </source>
</evidence>
<evidence type="ECO:0000313" key="8">
    <source>
        <dbReference type="Proteomes" id="UP000790787"/>
    </source>
</evidence>
<reference evidence="9" key="2">
    <citation type="submission" date="2025-08" db="UniProtKB">
        <authorList>
            <consortium name="RefSeq"/>
        </authorList>
    </citation>
    <scope>IDENTIFICATION</scope>
    <source>
        <tissue evidence="9">Leaf</tissue>
    </source>
</reference>
<dbReference type="Gene3D" id="3.30.1330.30">
    <property type="match status" value="1"/>
</dbReference>
<dbReference type="GO" id="GO:0070651">
    <property type="term" value="P:nonfunctional rRNA decay"/>
    <property type="evidence" value="ECO:0000318"/>
    <property type="project" value="GO_Central"/>
</dbReference>
<dbReference type="SMR" id="A0A1S4CBM4"/>
<dbReference type="InterPro" id="IPR038069">
    <property type="entry name" value="Pelota/DOM34_N"/>
</dbReference>
<dbReference type="GO" id="GO:0005737">
    <property type="term" value="C:cytoplasm"/>
    <property type="evidence" value="ECO:0000318"/>
    <property type="project" value="GO_Central"/>
</dbReference>
<protein>
    <recommendedName>
        <fullName evidence="6">Protein pelota homolog</fullName>
    </recommendedName>
</protein>
<proteinExistence type="inferred from homology"/>
<dbReference type="FunFam" id="3.30.1330.30:FF:000008">
    <property type="entry name" value="Protein pelota homolog"/>
    <property type="match status" value="1"/>
</dbReference>
<evidence type="ECO:0000256" key="6">
    <source>
        <dbReference type="RuleBase" id="RU362019"/>
    </source>
</evidence>
<dbReference type="PANTHER" id="PTHR10853">
    <property type="entry name" value="PELOTA"/>
    <property type="match status" value="1"/>
</dbReference>
<dbReference type="KEGG" id="nta:107817259"/>
<dbReference type="InterPro" id="IPR058547">
    <property type="entry name" value="Pelota_N"/>
</dbReference>
<dbReference type="NCBIfam" id="TIGR00111">
    <property type="entry name" value="pelota"/>
    <property type="match status" value="1"/>
</dbReference>
<dbReference type="Gene3D" id="3.30.420.60">
    <property type="entry name" value="eRF1 domain 2"/>
    <property type="match status" value="1"/>
</dbReference>
<gene>
    <name evidence="9" type="primary">LOC107817259</name>
</gene>
<comment type="similarity">
    <text evidence="3 6">Belongs to the eukaryotic release factor 1 family. Pelota subfamily.</text>
</comment>
<dbReference type="FunFam" id="2.30.30.870:FF:000002">
    <property type="entry name" value="Protein pelota homolog"/>
    <property type="match status" value="1"/>
</dbReference>
<dbReference type="Gene3D" id="2.30.30.870">
    <property type="entry name" value="Pelota, domain A"/>
    <property type="match status" value="1"/>
</dbReference>
<dbReference type="GO" id="GO:0046872">
    <property type="term" value="F:metal ion binding"/>
    <property type="evidence" value="ECO:0007669"/>
    <property type="project" value="UniProtKB-KW"/>
</dbReference>
<dbReference type="PaxDb" id="4097-A0A1S4CBM4"/>
<evidence type="ECO:0000259" key="7">
    <source>
        <dbReference type="SMART" id="SM01194"/>
    </source>
</evidence>
<dbReference type="InterPro" id="IPR029064">
    <property type="entry name" value="Ribosomal_eL30-like_sf"/>
</dbReference>
<comment type="cofactor">
    <cofactor evidence="1 6">
        <name>a divalent metal cation</name>
        <dbReference type="ChEBI" id="CHEBI:60240"/>
    </cofactor>
</comment>
<evidence type="ECO:0000256" key="4">
    <source>
        <dbReference type="ARBA" id="ARBA00022490"/>
    </source>
</evidence>
<evidence type="ECO:0000313" key="9">
    <source>
        <dbReference type="RefSeq" id="XP_016498543.1"/>
    </source>
</evidence>
<dbReference type="PANTHER" id="PTHR10853:SF3">
    <property type="entry name" value="EUKARYOTIC RELEASE FACTOR 1 (ERF1) FAMILY PROTEIN"/>
    <property type="match status" value="1"/>
</dbReference>
<dbReference type="SUPFAM" id="SSF55315">
    <property type="entry name" value="L30e-like"/>
    <property type="match status" value="1"/>
</dbReference>
<accession>A0A1S4CBM4</accession>
<dbReference type="SUPFAM" id="SSF53137">
    <property type="entry name" value="Translational machinery components"/>
    <property type="match status" value="1"/>
</dbReference>
<dbReference type="OrthoDB" id="10249111at2759"/>
<dbReference type="RefSeq" id="XP_016498543.1">
    <property type="nucleotide sequence ID" value="XM_016643057.1"/>
</dbReference>
<keyword evidence="4 6" id="KW-0963">Cytoplasm</keyword>
<reference evidence="8" key="1">
    <citation type="journal article" date="2014" name="Nat. Commun.">
        <title>The tobacco genome sequence and its comparison with those of tomato and potato.</title>
        <authorList>
            <person name="Sierro N."/>
            <person name="Battey J.N."/>
            <person name="Ouadi S."/>
            <person name="Bakaher N."/>
            <person name="Bovet L."/>
            <person name="Willig A."/>
            <person name="Goepfert S."/>
            <person name="Peitsch M.C."/>
            <person name="Ivanov N.V."/>
        </authorList>
    </citation>
    <scope>NUCLEOTIDE SEQUENCE [LARGE SCALE GENOMIC DNA]</scope>
</reference>
<evidence type="ECO:0000256" key="3">
    <source>
        <dbReference type="ARBA" id="ARBA00009504"/>
    </source>
</evidence>
<evidence type="ECO:0000256" key="5">
    <source>
        <dbReference type="ARBA" id="ARBA00022723"/>
    </source>
</evidence>
<dbReference type="Pfam" id="PF03465">
    <property type="entry name" value="eRF1_3"/>
    <property type="match status" value="1"/>
</dbReference>
<name>A0A1S4CBM4_TOBAC</name>
<keyword evidence="8" id="KW-1185">Reference proteome</keyword>
<dbReference type="Pfam" id="PF26356">
    <property type="entry name" value="Pelota_N"/>
    <property type="match status" value="1"/>
</dbReference>
<feature type="domain" description="eRF1/Pelota-like N-terminal" evidence="7">
    <location>
        <begin position="1"/>
        <end position="128"/>
    </location>
</feature>
<dbReference type="InterPro" id="IPR005142">
    <property type="entry name" value="eRF1_3"/>
</dbReference>
<dbReference type="SUPFAM" id="SSF159065">
    <property type="entry name" value="Dom34/Pelota N-terminal domain-like"/>
    <property type="match status" value="1"/>
</dbReference>
<dbReference type="GO" id="GO:0071025">
    <property type="term" value="P:RNA surveillance"/>
    <property type="evidence" value="ECO:0007669"/>
    <property type="project" value="InterPro"/>
</dbReference>
<dbReference type="GO" id="GO:0070481">
    <property type="term" value="P:nuclear-transcribed mRNA catabolic process, non-stop decay"/>
    <property type="evidence" value="ECO:0007669"/>
    <property type="project" value="InterPro"/>
</dbReference>
<sequence>MKLLGQKLVPNQPGTITIIPEQPDDLWFLYNLIANGDIISAPTTRKIQTCSDKKNTSRVKLELEIRITSFDYDKSCSIIRVRGKTITSNDHVKSGVFHTLELGKNKEFNLMKKLWDEETIGILKDGSDPNGGSKVDLAVILMKEGLAQIFLIRQSATSHCATIQGDKITNNSGSKSFFENIFVSFRKHIDMDVIPYVVIASCESIKDEFRVYLLLEAHRSKIKSIENNKSRILLVNKNNVKEILHDKVVMSMMKNTKSEIDIKVLDEFMNMVSTNSKRACYGTKDVEYAHELMAIETLLITKEILRNEDNKMRQKYLRMEKSVKKAGGKVVQFNQDVGQRLAQLTGIAAILRFPLPDVDELVL</sequence>
<dbReference type="InterPro" id="IPR042226">
    <property type="entry name" value="eFR1_2_sf"/>
</dbReference>
<organism evidence="8 9">
    <name type="scientific">Nicotiana tabacum</name>
    <name type="common">Common tobacco</name>
    <dbReference type="NCBI Taxonomy" id="4097"/>
    <lineage>
        <taxon>Eukaryota</taxon>
        <taxon>Viridiplantae</taxon>
        <taxon>Streptophyta</taxon>
        <taxon>Embryophyta</taxon>
        <taxon>Tracheophyta</taxon>
        <taxon>Spermatophyta</taxon>
        <taxon>Magnoliopsida</taxon>
        <taxon>eudicotyledons</taxon>
        <taxon>Gunneridae</taxon>
        <taxon>Pentapetalae</taxon>
        <taxon>asterids</taxon>
        <taxon>lamiids</taxon>
        <taxon>Solanales</taxon>
        <taxon>Solanaceae</taxon>
        <taxon>Nicotianoideae</taxon>
        <taxon>Nicotianeae</taxon>
        <taxon>Nicotiana</taxon>
    </lineage>
</organism>
<dbReference type="Proteomes" id="UP000790787">
    <property type="component" value="Chromosome 24"/>
</dbReference>
<dbReference type="STRING" id="4097.A0A1S4CBM4"/>
<dbReference type="AlphaFoldDB" id="A0A1S4CBM4"/>
<dbReference type="GeneID" id="107817259"/>